<proteinExistence type="predicted"/>
<dbReference type="SUPFAM" id="SSF56601">
    <property type="entry name" value="beta-lactamase/transpeptidase-like"/>
    <property type="match status" value="1"/>
</dbReference>
<dbReference type="InterPro" id="IPR012338">
    <property type="entry name" value="Beta-lactam/transpept-like"/>
</dbReference>
<name>A0ABS5VH78_9MICO</name>
<dbReference type="Pfam" id="PF00144">
    <property type="entry name" value="Beta-lactamase"/>
    <property type="match status" value="1"/>
</dbReference>
<keyword evidence="4" id="KW-1185">Reference proteome</keyword>
<dbReference type="PANTHER" id="PTHR43283:SF11">
    <property type="entry name" value="BETA-LACTAMASE-RELATED DOMAIN-CONTAINING PROTEIN"/>
    <property type="match status" value="1"/>
</dbReference>
<protein>
    <submittedName>
        <fullName evidence="3">Serine hydrolase</fullName>
    </submittedName>
</protein>
<dbReference type="PANTHER" id="PTHR43283">
    <property type="entry name" value="BETA-LACTAMASE-RELATED"/>
    <property type="match status" value="1"/>
</dbReference>
<dbReference type="InterPro" id="IPR050789">
    <property type="entry name" value="Diverse_Enzym_Activities"/>
</dbReference>
<dbReference type="EMBL" id="JAHEWS010000022">
    <property type="protein sequence ID" value="MBT1588851.1"/>
    <property type="molecule type" value="Genomic_DNA"/>
</dbReference>
<evidence type="ECO:0000313" key="3">
    <source>
        <dbReference type="EMBL" id="MBT1588851.1"/>
    </source>
</evidence>
<evidence type="ECO:0000313" key="4">
    <source>
        <dbReference type="Proteomes" id="UP001519641"/>
    </source>
</evidence>
<dbReference type="InterPro" id="IPR001466">
    <property type="entry name" value="Beta-lactam-related"/>
</dbReference>
<comment type="caution">
    <text evidence="3">The sequence shown here is derived from an EMBL/GenBank/DDBJ whole genome shotgun (WGS) entry which is preliminary data.</text>
</comment>
<organism evidence="3 4">
    <name type="scientific">Curtobacterium aurantiacum</name>
    <dbReference type="NCBI Taxonomy" id="3236919"/>
    <lineage>
        <taxon>Bacteria</taxon>
        <taxon>Bacillati</taxon>
        <taxon>Actinomycetota</taxon>
        <taxon>Actinomycetes</taxon>
        <taxon>Micrococcales</taxon>
        <taxon>Microbacteriaceae</taxon>
        <taxon>Curtobacterium</taxon>
    </lineage>
</organism>
<dbReference type="Gene3D" id="3.40.710.10">
    <property type="entry name" value="DD-peptidase/beta-lactamase superfamily"/>
    <property type="match status" value="1"/>
</dbReference>
<dbReference type="GO" id="GO:0016787">
    <property type="term" value="F:hydrolase activity"/>
    <property type="evidence" value="ECO:0007669"/>
    <property type="project" value="UniProtKB-KW"/>
</dbReference>
<reference evidence="3 4" key="1">
    <citation type="submission" date="2021-05" db="EMBL/GenBank/DDBJ databases">
        <title>Whole genome sequence of Curtobacterium flaccumfaciens pv. flaccumfaciens strain CFBP 8819.</title>
        <authorList>
            <person name="Osdaghi E."/>
            <person name="Taghouti G."/>
            <person name="Portier P."/>
            <person name="Fazliarab A."/>
            <person name="Taghavi S.M."/>
            <person name="Briand M."/>
            <person name="Le-Saux M."/>
            <person name="Jacques M.-A."/>
        </authorList>
    </citation>
    <scope>NUCLEOTIDE SEQUENCE [LARGE SCALE GENOMIC DNA]</scope>
    <source>
        <strain evidence="3 4">CFBP 8819</strain>
    </source>
</reference>
<evidence type="ECO:0000256" key="1">
    <source>
        <dbReference type="ARBA" id="ARBA00022801"/>
    </source>
</evidence>
<evidence type="ECO:0000259" key="2">
    <source>
        <dbReference type="Pfam" id="PF00144"/>
    </source>
</evidence>
<gene>
    <name evidence="3" type="ORF">KK097_13620</name>
</gene>
<accession>A0ABS5VH78</accession>
<feature type="domain" description="Beta-lactamase-related" evidence="2">
    <location>
        <begin position="20"/>
        <end position="222"/>
    </location>
</feature>
<sequence>MRDSRTPSGHWRASLRAADGWRAVRGPRGPYATASMLEWGSITKGLVGTTAWLTLEVERPVAHYLAEVPDAEMTVADLIHHTSGLPRLPATMRDRLFGDPYREAVGVPLERAVAVPVAPRGQFEYSNLGYALLGAVLDEVHGDWFAAVRQHVLEPAGISSATLVPARADRVVPKLFGHAIKPWALGESSFAAAGGVWSTFDDLCRYADWALEPGAGHSRTVSWQREGASMWINGEVRAAGAVIANAAGLTAVVHTLAKAPRAADAIATALIEREVRETCNR</sequence>
<keyword evidence="1 3" id="KW-0378">Hydrolase</keyword>
<dbReference type="Proteomes" id="UP001519641">
    <property type="component" value="Unassembled WGS sequence"/>
</dbReference>